<dbReference type="PANTHER" id="PTHR14911:SF1">
    <property type="entry name" value="THUMP DOMAIN-CONTAINING PROTEIN 2"/>
    <property type="match status" value="1"/>
</dbReference>
<dbReference type="AlphaFoldDB" id="A0A812NDJ7"/>
<dbReference type="CDD" id="cd11715">
    <property type="entry name" value="THUMP_AdoMetMT"/>
    <property type="match status" value="1"/>
</dbReference>
<evidence type="ECO:0000313" key="2">
    <source>
        <dbReference type="EMBL" id="CAE7305866.1"/>
    </source>
</evidence>
<dbReference type="PANTHER" id="PTHR14911">
    <property type="entry name" value="THUMP DOMAIN-CONTAINING"/>
    <property type="match status" value="1"/>
</dbReference>
<dbReference type="SUPFAM" id="SSF143437">
    <property type="entry name" value="THUMP domain-like"/>
    <property type="match status" value="1"/>
</dbReference>
<dbReference type="Proteomes" id="UP000604046">
    <property type="component" value="Unassembled WGS sequence"/>
</dbReference>
<evidence type="ECO:0000313" key="3">
    <source>
        <dbReference type="Proteomes" id="UP000604046"/>
    </source>
</evidence>
<dbReference type="GO" id="GO:0043527">
    <property type="term" value="C:tRNA methyltransferase complex"/>
    <property type="evidence" value="ECO:0007669"/>
    <property type="project" value="UniProtKB-ARBA"/>
</dbReference>
<dbReference type="OrthoDB" id="438511at2759"/>
<dbReference type="Pfam" id="PF01170">
    <property type="entry name" value="UPF0020"/>
    <property type="match status" value="1"/>
</dbReference>
<dbReference type="InterPro" id="IPR000241">
    <property type="entry name" value="RlmKL-like_Mtase"/>
</dbReference>
<evidence type="ECO:0000259" key="1">
    <source>
        <dbReference type="Pfam" id="PF01170"/>
    </source>
</evidence>
<dbReference type="Gene3D" id="3.30.2130.30">
    <property type="match status" value="1"/>
</dbReference>
<dbReference type="Gene3D" id="3.40.50.150">
    <property type="entry name" value="Vaccinia Virus protein VP39"/>
    <property type="match status" value="1"/>
</dbReference>
<dbReference type="InterPro" id="IPR029063">
    <property type="entry name" value="SAM-dependent_MTases_sf"/>
</dbReference>
<dbReference type="GO" id="GO:0030488">
    <property type="term" value="P:tRNA methylation"/>
    <property type="evidence" value="ECO:0007669"/>
    <property type="project" value="TreeGrafter"/>
</dbReference>
<protein>
    <submittedName>
        <fullName evidence="2">Thumpd2 protein</fullName>
    </submittedName>
</protein>
<organism evidence="2 3">
    <name type="scientific">Symbiodinium natans</name>
    <dbReference type="NCBI Taxonomy" id="878477"/>
    <lineage>
        <taxon>Eukaryota</taxon>
        <taxon>Sar</taxon>
        <taxon>Alveolata</taxon>
        <taxon>Dinophyceae</taxon>
        <taxon>Suessiales</taxon>
        <taxon>Symbiodiniaceae</taxon>
        <taxon>Symbiodinium</taxon>
    </lineage>
</organism>
<feature type="domain" description="Ribosomal RNA large subunit methyltransferase K/L-like methyltransferase" evidence="1">
    <location>
        <begin position="172"/>
        <end position="322"/>
    </location>
</feature>
<proteinExistence type="predicted"/>
<sequence length="434" mass="47190">MEPQRSRHFFGTVDTGVGNGPAVYKACVSALERIGATGIEVMKGRVHWSCPLDADLQSLRCFEKVFLSAFRGGPGEWEAAHGESLWEEEVNAWSQLCGRVRSFRVSCKRSGRKDGASSLAIERSIGAALQDRFGWTLDLRVPHLEVWIFAVEEETCGGLLLLRQLESKPVYSSATGLHPNVAWALVSAAGVQPGEVLLDPMCGTGMLLTEAPKSSYVVGSDIDPDMIRRASEHFRALRHPRWALLRADATRLPLPDAFADVVVCDLPFGRQFGSVEGNKELYPKLLREFHRVTKPTGRCLLLTAAENEAALAQAAAPWSMVAKASWKLGNKLPAIVVALTPSARDATYALDMFNPKAGRFALQRKALNPELRLCSSFGAEDGEEAKQKGLVNVPDAPVLSREVGSDISNANHPLLALVAGDPGKCIQPVCFRPL</sequence>
<dbReference type="EMBL" id="CAJNDS010002073">
    <property type="protein sequence ID" value="CAE7305866.1"/>
    <property type="molecule type" value="Genomic_DNA"/>
</dbReference>
<dbReference type="CDD" id="cd02440">
    <property type="entry name" value="AdoMet_MTases"/>
    <property type="match status" value="1"/>
</dbReference>
<reference evidence="2" key="1">
    <citation type="submission" date="2021-02" db="EMBL/GenBank/DDBJ databases">
        <authorList>
            <person name="Dougan E. K."/>
            <person name="Rhodes N."/>
            <person name="Thang M."/>
            <person name="Chan C."/>
        </authorList>
    </citation>
    <scope>NUCLEOTIDE SEQUENCE</scope>
</reference>
<comment type="caution">
    <text evidence="2">The sequence shown here is derived from an EMBL/GenBank/DDBJ whole genome shotgun (WGS) entry which is preliminary data.</text>
</comment>
<accession>A0A812NDJ7</accession>
<dbReference type="GO" id="GO:0016423">
    <property type="term" value="F:tRNA (guanine) methyltransferase activity"/>
    <property type="evidence" value="ECO:0007669"/>
    <property type="project" value="TreeGrafter"/>
</dbReference>
<name>A0A812NDJ7_9DINO</name>
<gene>
    <name evidence="2" type="primary">Thumpd2</name>
    <name evidence="2" type="ORF">SNAT2548_LOCUS16075</name>
</gene>
<dbReference type="SUPFAM" id="SSF53335">
    <property type="entry name" value="S-adenosyl-L-methionine-dependent methyltransferases"/>
    <property type="match status" value="1"/>
</dbReference>
<keyword evidence="3" id="KW-1185">Reference proteome</keyword>